<feature type="compositionally biased region" description="Polar residues" evidence="4">
    <location>
        <begin position="89"/>
        <end position="98"/>
    </location>
</feature>
<dbReference type="InterPro" id="IPR051011">
    <property type="entry name" value="Metal_resp_trans_reg"/>
</dbReference>
<dbReference type="GO" id="GO:0003700">
    <property type="term" value="F:DNA-binding transcription factor activity"/>
    <property type="evidence" value="ECO:0007669"/>
    <property type="project" value="InterPro"/>
</dbReference>
<name>A0A367FFR4_9ACTN</name>
<keyword evidence="3" id="KW-0804">Transcription</keyword>
<proteinExistence type="predicted"/>
<dbReference type="NCBIfam" id="NF033788">
    <property type="entry name" value="HTH_metalloreg"/>
    <property type="match status" value="1"/>
</dbReference>
<comment type="caution">
    <text evidence="6">The sequence shown here is derived from an EMBL/GenBank/DDBJ whole genome shotgun (WGS) entry which is preliminary data.</text>
</comment>
<keyword evidence="7" id="KW-1185">Reference proteome</keyword>
<dbReference type="Proteomes" id="UP000253094">
    <property type="component" value="Unassembled WGS sequence"/>
</dbReference>
<protein>
    <submittedName>
        <fullName evidence="6">ArsR family transcriptional regulator</fullName>
    </submittedName>
</protein>
<reference evidence="6 7" key="1">
    <citation type="submission" date="2018-06" db="EMBL/GenBank/DDBJ databases">
        <title>Sphaerisporangium craniellae sp. nov., isolated from a marine sponge in the South China Sea.</title>
        <authorList>
            <person name="Li L."/>
        </authorList>
    </citation>
    <scope>NUCLEOTIDE SEQUENCE [LARGE SCALE GENOMIC DNA]</scope>
    <source>
        <strain evidence="6 7">CCTCC AA 208026</strain>
    </source>
</reference>
<dbReference type="AlphaFoldDB" id="A0A367FFR4"/>
<dbReference type="InterPro" id="IPR011991">
    <property type="entry name" value="ArsR-like_HTH"/>
</dbReference>
<evidence type="ECO:0000256" key="3">
    <source>
        <dbReference type="ARBA" id="ARBA00023163"/>
    </source>
</evidence>
<evidence type="ECO:0000259" key="5">
    <source>
        <dbReference type="PROSITE" id="PS50987"/>
    </source>
</evidence>
<evidence type="ECO:0000256" key="2">
    <source>
        <dbReference type="ARBA" id="ARBA00023125"/>
    </source>
</evidence>
<sequence length="110" mass="11482">MDSNDRLSAIGRALSCTVRLAVLQTLAEGDASVGELTGRMGVTQPNMSNHLAVLRSAGLVTSHRFGRVVRYRLASPEAAGLVTSLTLLANTDPGSPSRPSALERDLPPGS</sequence>
<dbReference type="InterPro" id="IPR001845">
    <property type="entry name" value="HTH_ArsR_DNA-bd_dom"/>
</dbReference>
<dbReference type="SUPFAM" id="SSF46785">
    <property type="entry name" value="Winged helix' DNA-binding domain"/>
    <property type="match status" value="1"/>
</dbReference>
<dbReference type="Pfam" id="PF01022">
    <property type="entry name" value="HTH_5"/>
    <property type="match status" value="1"/>
</dbReference>
<dbReference type="EMBL" id="QOIL01000013">
    <property type="protein sequence ID" value="RCG28729.1"/>
    <property type="molecule type" value="Genomic_DNA"/>
</dbReference>
<dbReference type="PROSITE" id="PS50987">
    <property type="entry name" value="HTH_ARSR_2"/>
    <property type="match status" value="1"/>
</dbReference>
<dbReference type="PANTHER" id="PTHR43132:SF2">
    <property type="entry name" value="ARSENICAL RESISTANCE OPERON REPRESSOR ARSR-RELATED"/>
    <property type="match status" value="1"/>
</dbReference>
<feature type="domain" description="HTH arsR-type" evidence="5">
    <location>
        <begin position="1"/>
        <end position="93"/>
    </location>
</feature>
<dbReference type="Gene3D" id="1.10.10.10">
    <property type="entry name" value="Winged helix-like DNA-binding domain superfamily/Winged helix DNA-binding domain"/>
    <property type="match status" value="1"/>
</dbReference>
<dbReference type="RefSeq" id="WP_114031055.1">
    <property type="nucleotide sequence ID" value="NZ_QOIL01000013.1"/>
</dbReference>
<dbReference type="OrthoDB" id="3401849at2"/>
<organism evidence="6 7">
    <name type="scientific">Sphaerisporangium album</name>
    <dbReference type="NCBI Taxonomy" id="509200"/>
    <lineage>
        <taxon>Bacteria</taxon>
        <taxon>Bacillati</taxon>
        <taxon>Actinomycetota</taxon>
        <taxon>Actinomycetes</taxon>
        <taxon>Streptosporangiales</taxon>
        <taxon>Streptosporangiaceae</taxon>
        <taxon>Sphaerisporangium</taxon>
    </lineage>
</organism>
<dbReference type="GO" id="GO:0003677">
    <property type="term" value="F:DNA binding"/>
    <property type="evidence" value="ECO:0007669"/>
    <property type="project" value="UniProtKB-KW"/>
</dbReference>
<keyword evidence="2" id="KW-0238">DNA-binding</keyword>
<evidence type="ECO:0000313" key="6">
    <source>
        <dbReference type="EMBL" id="RCG28729.1"/>
    </source>
</evidence>
<evidence type="ECO:0000256" key="4">
    <source>
        <dbReference type="SAM" id="MobiDB-lite"/>
    </source>
</evidence>
<gene>
    <name evidence="6" type="ORF">DQ384_23695</name>
</gene>
<dbReference type="SMART" id="SM00418">
    <property type="entry name" value="HTH_ARSR"/>
    <property type="match status" value="1"/>
</dbReference>
<feature type="compositionally biased region" description="Basic and acidic residues" evidence="4">
    <location>
        <begin position="101"/>
        <end position="110"/>
    </location>
</feature>
<dbReference type="InterPro" id="IPR036390">
    <property type="entry name" value="WH_DNA-bd_sf"/>
</dbReference>
<feature type="region of interest" description="Disordered" evidence="4">
    <location>
        <begin position="89"/>
        <end position="110"/>
    </location>
</feature>
<keyword evidence="1" id="KW-0805">Transcription regulation</keyword>
<evidence type="ECO:0000256" key="1">
    <source>
        <dbReference type="ARBA" id="ARBA00023015"/>
    </source>
</evidence>
<dbReference type="CDD" id="cd00090">
    <property type="entry name" value="HTH_ARSR"/>
    <property type="match status" value="1"/>
</dbReference>
<dbReference type="PRINTS" id="PR00778">
    <property type="entry name" value="HTHARSR"/>
</dbReference>
<dbReference type="InterPro" id="IPR036388">
    <property type="entry name" value="WH-like_DNA-bd_sf"/>
</dbReference>
<accession>A0A367FFR4</accession>
<dbReference type="PANTHER" id="PTHR43132">
    <property type="entry name" value="ARSENICAL RESISTANCE OPERON REPRESSOR ARSR-RELATED"/>
    <property type="match status" value="1"/>
</dbReference>
<evidence type="ECO:0000313" key="7">
    <source>
        <dbReference type="Proteomes" id="UP000253094"/>
    </source>
</evidence>